<dbReference type="Proteomes" id="UP001054889">
    <property type="component" value="Unassembled WGS sequence"/>
</dbReference>
<evidence type="ECO:0000256" key="1">
    <source>
        <dbReference type="SAM" id="SignalP"/>
    </source>
</evidence>
<keyword evidence="1" id="KW-0732">Signal</keyword>
<keyword evidence="3" id="KW-1185">Reference proteome</keyword>
<feature type="chain" id="PRO_5043955136" description="Secreted protein" evidence="1">
    <location>
        <begin position="19"/>
        <end position="111"/>
    </location>
</feature>
<gene>
    <name evidence="2" type="primary">ga24677</name>
    <name evidence="2" type="ORF">PR202_ga24677</name>
</gene>
<protein>
    <recommendedName>
        <fullName evidence="4">Secreted protein</fullName>
    </recommendedName>
</protein>
<comment type="caution">
    <text evidence="2">The sequence shown here is derived from an EMBL/GenBank/DDBJ whole genome shotgun (WGS) entry which is preliminary data.</text>
</comment>
<proteinExistence type="predicted"/>
<evidence type="ECO:0008006" key="4">
    <source>
        <dbReference type="Google" id="ProtNLM"/>
    </source>
</evidence>
<evidence type="ECO:0000313" key="3">
    <source>
        <dbReference type="Proteomes" id="UP001054889"/>
    </source>
</evidence>
<dbReference type="AlphaFoldDB" id="A0AAV5D8Y8"/>
<organism evidence="2 3">
    <name type="scientific">Eleusine coracana subsp. coracana</name>
    <dbReference type="NCBI Taxonomy" id="191504"/>
    <lineage>
        <taxon>Eukaryota</taxon>
        <taxon>Viridiplantae</taxon>
        <taxon>Streptophyta</taxon>
        <taxon>Embryophyta</taxon>
        <taxon>Tracheophyta</taxon>
        <taxon>Spermatophyta</taxon>
        <taxon>Magnoliopsida</taxon>
        <taxon>Liliopsida</taxon>
        <taxon>Poales</taxon>
        <taxon>Poaceae</taxon>
        <taxon>PACMAD clade</taxon>
        <taxon>Chloridoideae</taxon>
        <taxon>Cynodonteae</taxon>
        <taxon>Eleusininae</taxon>
        <taxon>Eleusine</taxon>
    </lineage>
</organism>
<dbReference type="EMBL" id="BQKI01000013">
    <property type="protein sequence ID" value="GJN06903.1"/>
    <property type="molecule type" value="Genomic_DNA"/>
</dbReference>
<sequence length="111" mass="11833">MKALKVIVVLIQWSISTGNSFRVGDAMMCWRFRRKGGWRSGPTDYLSTVVSVHAPNTYFGNCVGGAIAIASRVELATAGAGGLLTARTAAVEEAARGMFVMGVGNLWRRPG</sequence>
<evidence type="ECO:0000313" key="2">
    <source>
        <dbReference type="EMBL" id="GJN06903.1"/>
    </source>
</evidence>
<name>A0AAV5D8Y8_ELECO</name>
<reference evidence="2" key="2">
    <citation type="submission" date="2021-12" db="EMBL/GenBank/DDBJ databases">
        <title>Resequencing data analysis of finger millet.</title>
        <authorList>
            <person name="Hatakeyama M."/>
            <person name="Aluri S."/>
            <person name="Balachadran M.T."/>
            <person name="Sivarajan S.R."/>
            <person name="Poveda L."/>
            <person name="Shimizu-Inatsugi R."/>
            <person name="Schlapbach R."/>
            <person name="Sreeman S.M."/>
            <person name="Shimizu K.K."/>
        </authorList>
    </citation>
    <scope>NUCLEOTIDE SEQUENCE</scope>
</reference>
<accession>A0AAV5D8Y8</accession>
<feature type="signal peptide" evidence="1">
    <location>
        <begin position="1"/>
        <end position="18"/>
    </location>
</feature>
<reference evidence="2" key="1">
    <citation type="journal article" date="2018" name="DNA Res.">
        <title>Multiple hybrid de novo genome assembly of finger millet, an orphan allotetraploid crop.</title>
        <authorList>
            <person name="Hatakeyama M."/>
            <person name="Aluri S."/>
            <person name="Balachadran M.T."/>
            <person name="Sivarajan S.R."/>
            <person name="Patrignani A."/>
            <person name="Gruter S."/>
            <person name="Poveda L."/>
            <person name="Shimizu-Inatsugi R."/>
            <person name="Baeten J."/>
            <person name="Francoijs K.J."/>
            <person name="Nataraja K.N."/>
            <person name="Reddy Y.A.N."/>
            <person name="Phadnis S."/>
            <person name="Ravikumar R.L."/>
            <person name="Schlapbach R."/>
            <person name="Sreeman S.M."/>
            <person name="Shimizu K.K."/>
        </authorList>
    </citation>
    <scope>NUCLEOTIDE SEQUENCE</scope>
</reference>